<evidence type="ECO:0000313" key="2">
    <source>
        <dbReference type="EMBL" id="KAF1746491.1"/>
    </source>
</evidence>
<dbReference type="RefSeq" id="XP_003102917.2">
    <property type="nucleotide sequence ID" value="XM_003102869.2"/>
</dbReference>
<gene>
    <name evidence="2" type="ORF">GCK72_022947</name>
</gene>
<sequence>MRLPILLLTLAVMVSATIYWKHPVRDAKALVEHQLKLIIDAMYIQDIKLFEKLVNENYILVQPIIAMYSSEKSGYILSASKTADGSLIAIARSTKDGHDSLYFKWELYAESPSGYKLVICGFCSVIGQY</sequence>
<dbReference type="CTD" id="9798422"/>
<name>A0A6A5FVP5_CAERE</name>
<dbReference type="GeneID" id="9798422"/>
<comment type="caution">
    <text evidence="2">The sequence shown here is derived from an EMBL/GenBank/DDBJ whole genome shotgun (WGS) entry which is preliminary data.</text>
</comment>
<accession>A0A6A5FVP5</accession>
<dbReference type="AlphaFoldDB" id="A0A6A5FVP5"/>
<feature type="chain" id="PRO_5025625613" evidence="1">
    <location>
        <begin position="17"/>
        <end position="129"/>
    </location>
</feature>
<evidence type="ECO:0000313" key="3">
    <source>
        <dbReference type="Proteomes" id="UP000483820"/>
    </source>
</evidence>
<dbReference type="Proteomes" id="UP000483820">
    <property type="component" value="Chromosome X"/>
</dbReference>
<protein>
    <submittedName>
        <fullName evidence="2">Uncharacterized protein</fullName>
    </submittedName>
</protein>
<dbReference type="KEGG" id="crq:GCK72_022947"/>
<organism evidence="2 3">
    <name type="scientific">Caenorhabditis remanei</name>
    <name type="common">Caenorhabditis vulgaris</name>
    <dbReference type="NCBI Taxonomy" id="31234"/>
    <lineage>
        <taxon>Eukaryota</taxon>
        <taxon>Metazoa</taxon>
        <taxon>Ecdysozoa</taxon>
        <taxon>Nematoda</taxon>
        <taxon>Chromadorea</taxon>
        <taxon>Rhabditida</taxon>
        <taxon>Rhabditina</taxon>
        <taxon>Rhabditomorpha</taxon>
        <taxon>Rhabditoidea</taxon>
        <taxon>Rhabditidae</taxon>
        <taxon>Peloderinae</taxon>
        <taxon>Caenorhabditis</taxon>
    </lineage>
</organism>
<keyword evidence="1" id="KW-0732">Signal</keyword>
<proteinExistence type="predicted"/>
<evidence type="ECO:0000256" key="1">
    <source>
        <dbReference type="SAM" id="SignalP"/>
    </source>
</evidence>
<reference evidence="2 3" key="1">
    <citation type="submission" date="2019-12" db="EMBL/GenBank/DDBJ databases">
        <title>Chromosome-level assembly of the Caenorhabditis remanei genome.</title>
        <authorList>
            <person name="Teterina A.A."/>
            <person name="Willis J.H."/>
            <person name="Phillips P.C."/>
        </authorList>
    </citation>
    <scope>NUCLEOTIDE SEQUENCE [LARGE SCALE GENOMIC DNA]</scope>
    <source>
        <strain evidence="2 3">PX506</strain>
        <tissue evidence="2">Whole organism</tissue>
    </source>
</reference>
<feature type="signal peptide" evidence="1">
    <location>
        <begin position="1"/>
        <end position="16"/>
    </location>
</feature>
<dbReference type="EMBL" id="WUAV01000006">
    <property type="protein sequence ID" value="KAF1746491.1"/>
    <property type="molecule type" value="Genomic_DNA"/>
</dbReference>